<sequence>MDWPIESYSIVNLMLDQNNIRTPISQKDQNALIRDMFTNENAFDIVKSYVENGIFPDEFPIVIKENGNLITIEGNRRLAALKALNMPKIVRTWENKIKKLRNPEITQIKVVVAPDRTAAIKHIANKHTIDYRRPWKPLRQAYFYKSQIDNGKTIEEIINEFPDHNVPRFWKMIEMHHLAKSIKLNESLEAKVHDDRNFPITNLERFYNDKTVSHFLGIEFDEYGNVRGRVAKDEFEKGYKKIIEDIGTGEINSRSYNTAKERASYVQNALKKHKPSLRKKGSFRSRNFKEIKPKMKRPKKNSNTKKFPKGLFHKSETPFRVSSTPLKLMYNELHQLDVDRFPNATHDLLRSFLECALAFYLKDTGEYKKIRTNGKHNPKLSEMLTFISNEKFTLIGDRNLKQSIKQIKSNWKEPYSLARMNMINHNENWTSTEKDVRSTWGKLEGLFRIILNPEKR</sequence>
<protein>
    <recommendedName>
        <fullName evidence="2">ParB/Sulfiredoxin domain-containing protein</fullName>
    </recommendedName>
</protein>
<name>A0A484HJ10_9BACT</name>
<evidence type="ECO:0000313" key="1">
    <source>
        <dbReference type="EMBL" id="VEN74228.1"/>
    </source>
</evidence>
<reference evidence="1" key="1">
    <citation type="submission" date="2019-01" db="EMBL/GenBank/DDBJ databases">
        <authorList>
            <consortium name="Genoscope - CEA"/>
            <person name="William W."/>
        </authorList>
    </citation>
    <scope>NUCLEOTIDE SEQUENCE</scope>
    <source>
        <strain evidence="1">CR-1</strain>
    </source>
</reference>
<dbReference type="AlphaFoldDB" id="A0A484HJ10"/>
<accession>A0A484HJ10</accession>
<dbReference type="EMBL" id="CAACVI010000023">
    <property type="protein sequence ID" value="VEN74228.1"/>
    <property type="molecule type" value="Genomic_DNA"/>
</dbReference>
<gene>
    <name evidence="1" type="ORF">EPICR_30163</name>
</gene>
<organism evidence="1">
    <name type="scientific">uncultured Desulfobacteraceae bacterium</name>
    <dbReference type="NCBI Taxonomy" id="218296"/>
    <lineage>
        <taxon>Bacteria</taxon>
        <taxon>Pseudomonadati</taxon>
        <taxon>Thermodesulfobacteriota</taxon>
        <taxon>Desulfobacteria</taxon>
        <taxon>Desulfobacterales</taxon>
        <taxon>Desulfobacteraceae</taxon>
        <taxon>environmental samples</taxon>
    </lineage>
</organism>
<proteinExistence type="predicted"/>
<evidence type="ECO:0008006" key="2">
    <source>
        <dbReference type="Google" id="ProtNLM"/>
    </source>
</evidence>